<dbReference type="AlphaFoldDB" id="A0A414AUV6"/>
<proteinExistence type="predicted"/>
<keyword evidence="2" id="KW-0012">Acyltransferase</keyword>
<dbReference type="EMBL" id="QSHZ01000014">
    <property type="protein sequence ID" value="RHC55430.1"/>
    <property type="molecule type" value="Genomic_DNA"/>
</dbReference>
<dbReference type="InterPro" id="IPR000182">
    <property type="entry name" value="GNAT_dom"/>
</dbReference>
<evidence type="ECO:0000313" key="5">
    <source>
        <dbReference type="EMBL" id="RHC55430.1"/>
    </source>
</evidence>
<gene>
    <name evidence="5" type="ORF">DW839_14485</name>
    <name evidence="4" type="ORF">DWW02_14295</name>
</gene>
<dbReference type="Gene3D" id="3.40.630.30">
    <property type="match status" value="1"/>
</dbReference>
<keyword evidence="1 5" id="KW-0808">Transferase</keyword>
<dbReference type="PROSITE" id="PS51186">
    <property type="entry name" value="GNAT"/>
    <property type="match status" value="1"/>
</dbReference>
<accession>A0A414AUV6</accession>
<dbReference type="SUPFAM" id="SSF55729">
    <property type="entry name" value="Acyl-CoA N-acyltransferases (Nat)"/>
    <property type="match status" value="1"/>
</dbReference>
<reference evidence="6 7" key="1">
    <citation type="submission" date="2018-08" db="EMBL/GenBank/DDBJ databases">
        <title>A genome reference for cultivated species of the human gut microbiota.</title>
        <authorList>
            <person name="Zou Y."/>
            <person name="Xue W."/>
            <person name="Luo G."/>
        </authorList>
    </citation>
    <scope>NUCLEOTIDE SEQUENCE [LARGE SCALE GENOMIC DNA]</scope>
    <source>
        <strain evidence="4 7">AF14-18</strain>
        <strain evidence="5 6">AM35-14</strain>
    </source>
</reference>
<dbReference type="Pfam" id="PF00583">
    <property type="entry name" value="Acetyltransf_1"/>
    <property type="match status" value="1"/>
</dbReference>
<evidence type="ECO:0000256" key="2">
    <source>
        <dbReference type="ARBA" id="ARBA00023315"/>
    </source>
</evidence>
<comment type="caution">
    <text evidence="5">The sequence shown here is derived from an EMBL/GenBank/DDBJ whole genome shotgun (WGS) entry which is preliminary data.</text>
</comment>
<organism evidence="5 6">
    <name type="scientific">Enterocloster bolteae</name>
    <dbReference type="NCBI Taxonomy" id="208479"/>
    <lineage>
        <taxon>Bacteria</taxon>
        <taxon>Bacillati</taxon>
        <taxon>Bacillota</taxon>
        <taxon>Clostridia</taxon>
        <taxon>Lachnospirales</taxon>
        <taxon>Lachnospiraceae</taxon>
        <taxon>Enterocloster</taxon>
    </lineage>
</organism>
<dbReference type="PANTHER" id="PTHR43877">
    <property type="entry name" value="AMINOALKYLPHOSPHONATE N-ACETYLTRANSFERASE-RELATED-RELATED"/>
    <property type="match status" value="1"/>
</dbReference>
<dbReference type="Proteomes" id="UP000283975">
    <property type="component" value="Unassembled WGS sequence"/>
</dbReference>
<sequence>MELEYRFAGMDELDFLVRMRIRDLRMFSECAAGTKLEDAIRRFYEIKMKENACRTLLAYAGRELAATATLYFYDVLPSNENPSGRVGQITNVWVDEAFRRQGIATRMVERLMEEARGEAKMVCLNSSEQALGMYERMGFSSKKGYLVYYLS</sequence>
<dbReference type="InterPro" id="IPR016181">
    <property type="entry name" value="Acyl_CoA_acyltransferase"/>
</dbReference>
<dbReference type="PANTHER" id="PTHR43877:SF1">
    <property type="entry name" value="ACETYLTRANSFERASE"/>
    <property type="match status" value="1"/>
</dbReference>
<dbReference type="CDD" id="cd04301">
    <property type="entry name" value="NAT_SF"/>
    <property type="match status" value="1"/>
</dbReference>
<dbReference type="Proteomes" id="UP000284543">
    <property type="component" value="Unassembled WGS sequence"/>
</dbReference>
<feature type="domain" description="N-acetyltransferase" evidence="3">
    <location>
        <begin position="3"/>
        <end position="151"/>
    </location>
</feature>
<dbReference type="EMBL" id="QRZM01000005">
    <property type="protein sequence ID" value="RGV75470.1"/>
    <property type="molecule type" value="Genomic_DNA"/>
</dbReference>
<evidence type="ECO:0000259" key="3">
    <source>
        <dbReference type="PROSITE" id="PS51186"/>
    </source>
</evidence>
<evidence type="ECO:0000313" key="6">
    <source>
        <dbReference type="Proteomes" id="UP000283975"/>
    </source>
</evidence>
<evidence type="ECO:0000256" key="1">
    <source>
        <dbReference type="ARBA" id="ARBA00022679"/>
    </source>
</evidence>
<evidence type="ECO:0000313" key="4">
    <source>
        <dbReference type="EMBL" id="RGV75470.1"/>
    </source>
</evidence>
<evidence type="ECO:0000313" key="7">
    <source>
        <dbReference type="Proteomes" id="UP000284543"/>
    </source>
</evidence>
<dbReference type="GO" id="GO:0016747">
    <property type="term" value="F:acyltransferase activity, transferring groups other than amino-acyl groups"/>
    <property type="evidence" value="ECO:0007669"/>
    <property type="project" value="InterPro"/>
</dbReference>
<dbReference type="RefSeq" id="WP_118018793.1">
    <property type="nucleotide sequence ID" value="NZ_CAUHGS010000004.1"/>
</dbReference>
<protein>
    <submittedName>
        <fullName evidence="5">GNAT family N-acetyltransferase</fullName>
    </submittedName>
</protein>
<dbReference type="InterPro" id="IPR050832">
    <property type="entry name" value="Bact_Acetyltransf"/>
</dbReference>
<name>A0A414AUV6_9FIRM</name>